<keyword evidence="1" id="KW-0732">Signal</keyword>
<reference evidence="3" key="1">
    <citation type="submission" date="2024-03" db="EMBL/GenBank/DDBJ databases">
        <title>Chitinophaga horti sp. nov., isolated from garden soil.</title>
        <authorList>
            <person name="Lee D.S."/>
            <person name="Han D.M."/>
            <person name="Baek J.H."/>
            <person name="Choi D.G."/>
            <person name="Jeon J.H."/>
            <person name="Jeon C.O."/>
        </authorList>
    </citation>
    <scope>NUCLEOTIDE SEQUENCE [LARGE SCALE GENOMIC DNA]</scope>
    <source>
        <strain evidence="3">GPA1</strain>
    </source>
</reference>
<evidence type="ECO:0008006" key="4">
    <source>
        <dbReference type="Google" id="ProtNLM"/>
    </source>
</evidence>
<feature type="chain" id="PRO_5045349276" description="NlpE N-terminal domain-containing protein" evidence="1">
    <location>
        <begin position="21"/>
        <end position="148"/>
    </location>
</feature>
<dbReference type="RefSeq" id="WP_341838082.1">
    <property type="nucleotide sequence ID" value="NZ_CP149822.1"/>
</dbReference>
<gene>
    <name evidence="2" type="ORF">WJU16_09500</name>
</gene>
<keyword evidence="3" id="KW-1185">Reference proteome</keyword>
<protein>
    <recommendedName>
        <fullName evidence="4">NlpE N-terminal domain-containing protein</fullName>
    </recommendedName>
</protein>
<evidence type="ECO:0000313" key="2">
    <source>
        <dbReference type="EMBL" id="WZN43265.1"/>
    </source>
</evidence>
<dbReference type="EMBL" id="CP149822">
    <property type="protein sequence ID" value="WZN43265.1"/>
    <property type="molecule type" value="Genomic_DNA"/>
</dbReference>
<dbReference type="Proteomes" id="UP001485459">
    <property type="component" value="Chromosome"/>
</dbReference>
<organism evidence="2 3">
    <name type="scientific">Chitinophaga pollutisoli</name>
    <dbReference type="NCBI Taxonomy" id="3133966"/>
    <lineage>
        <taxon>Bacteria</taxon>
        <taxon>Pseudomonadati</taxon>
        <taxon>Bacteroidota</taxon>
        <taxon>Chitinophagia</taxon>
        <taxon>Chitinophagales</taxon>
        <taxon>Chitinophagaceae</taxon>
        <taxon>Chitinophaga</taxon>
    </lineage>
</organism>
<feature type="signal peptide" evidence="1">
    <location>
        <begin position="1"/>
        <end position="20"/>
    </location>
</feature>
<evidence type="ECO:0000313" key="3">
    <source>
        <dbReference type="Proteomes" id="UP001485459"/>
    </source>
</evidence>
<evidence type="ECO:0000256" key="1">
    <source>
        <dbReference type="SAM" id="SignalP"/>
    </source>
</evidence>
<name>A0ABZ2YVH9_9BACT</name>
<sequence length="148" mass="16869">MRIRMFALAALLFMTLTASAQEKPLLQLYTGEIDGKIPVTLFLEGVLDPCNGEYKYRGIYTYQKDLHREKWLLLAVDYNDKGQYIMVETGVSGVLILQHTASGFSGTWISPDGKTLRKVSLRKQGVPAAKEEFYLDALEHTHYRYNDC</sequence>
<proteinExistence type="predicted"/>
<accession>A0ABZ2YVH9</accession>